<dbReference type="VEuPathDB" id="TrichDB:TRFO_41822"/>
<evidence type="ECO:0000256" key="1">
    <source>
        <dbReference type="SAM" id="Phobius"/>
    </source>
</evidence>
<evidence type="ECO:0000313" key="4">
    <source>
        <dbReference type="Proteomes" id="UP000179807"/>
    </source>
</evidence>
<name>A0A1J4L036_9EUKA</name>
<feature type="signal peptide" evidence="2">
    <location>
        <begin position="1"/>
        <end position="17"/>
    </location>
</feature>
<reference evidence="3" key="1">
    <citation type="submission" date="2016-10" db="EMBL/GenBank/DDBJ databases">
        <authorList>
            <person name="Benchimol M."/>
            <person name="Almeida L.G."/>
            <person name="Vasconcelos A.T."/>
            <person name="Perreira-Neves A."/>
            <person name="Rosa I.A."/>
            <person name="Tasca T."/>
            <person name="Bogo M.R."/>
            <person name="de Souza W."/>
        </authorList>
    </citation>
    <scope>NUCLEOTIDE SEQUENCE [LARGE SCALE GENOMIC DNA]</scope>
    <source>
        <strain evidence="3">K</strain>
    </source>
</reference>
<dbReference type="Proteomes" id="UP000179807">
    <property type="component" value="Unassembled WGS sequence"/>
</dbReference>
<gene>
    <name evidence="3" type="ORF">TRFO_41822</name>
</gene>
<comment type="caution">
    <text evidence="3">The sequence shown here is derived from an EMBL/GenBank/DDBJ whole genome shotgun (WGS) entry which is preliminary data.</text>
</comment>
<dbReference type="RefSeq" id="XP_068369624.1">
    <property type="nucleotide sequence ID" value="XM_068513993.1"/>
</dbReference>
<protein>
    <submittedName>
        <fullName evidence="3">Uncharacterized protein</fullName>
    </submittedName>
</protein>
<keyword evidence="1" id="KW-0472">Membrane</keyword>
<organism evidence="3 4">
    <name type="scientific">Tritrichomonas foetus</name>
    <dbReference type="NCBI Taxonomy" id="1144522"/>
    <lineage>
        <taxon>Eukaryota</taxon>
        <taxon>Metamonada</taxon>
        <taxon>Parabasalia</taxon>
        <taxon>Tritrichomonadida</taxon>
        <taxon>Tritrichomonadidae</taxon>
        <taxon>Tritrichomonas</taxon>
    </lineage>
</organism>
<keyword evidence="1" id="KW-1133">Transmembrane helix</keyword>
<dbReference type="EMBL" id="MLAK01000110">
    <property type="protein sequence ID" value="OHT16488.1"/>
    <property type="molecule type" value="Genomic_DNA"/>
</dbReference>
<dbReference type="AlphaFoldDB" id="A0A1J4L036"/>
<keyword evidence="1" id="KW-0812">Transmembrane</keyword>
<evidence type="ECO:0000313" key="3">
    <source>
        <dbReference type="EMBL" id="OHT16488.1"/>
    </source>
</evidence>
<accession>A0A1J4L036</accession>
<feature type="chain" id="PRO_5012181882" evidence="2">
    <location>
        <begin position="18"/>
        <end position="416"/>
    </location>
</feature>
<keyword evidence="2" id="KW-0732">Signal</keyword>
<evidence type="ECO:0000256" key="2">
    <source>
        <dbReference type="SAM" id="SignalP"/>
    </source>
</evidence>
<sequence length="416" mass="46753">MLHLLSLLAAFSTNFDSTNDPFGDLTLSMAKGFTYVVNYDQPYSLLLLRQWRFCVLKYSFYQPEMNQTFEKTYKWEDESSKSIIGVFSSGATGKVEISAEIPTTASFSWATYPPECELKYVQNINLMPVVLSKGNNTNNSKNPENFVLFDNSIEKNQKKDNKKTEGKNHQQKSLKASENNNNFCFFNGAGLPISFTIESNLSRSKTISFLSKNNTFQHELKAGESTFTQRQEEHSIIMINNFNFDENFEYIKILSNTSYTPLSSVKINGLLNDSKTSFVLTEGIHNKSANMMIIILGSIGGLGGFAAVLAVIVQVIKRHNRGRIPTRYETADTGSETELSRPPTPEQIQIDAYNSENSASGSDAGHYSLKELKDEFDIEDFVEGYPQNDYNPSDVVYVVPEKTLLKTVLNEVNAKS</sequence>
<dbReference type="GeneID" id="94848697"/>
<proteinExistence type="predicted"/>
<keyword evidence="4" id="KW-1185">Reference proteome</keyword>
<feature type="transmembrane region" description="Helical" evidence="1">
    <location>
        <begin position="291"/>
        <end position="313"/>
    </location>
</feature>